<proteinExistence type="predicted"/>
<dbReference type="SMART" id="SM00387">
    <property type="entry name" value="HATPase_c"/>
    <property type="match status" value="1"/>
</dbReference>
<keyword evidence="14" id="KW-1185">Reference proteome</keyword>
<dbReference type="Gene3D" id="3.30.565.10">
    <property type="entry name" value="Histidine kinase-like ATPase, C-terminal domain"/>
    <property type="match status" value="1"/>
</dbReference>
<dbReference type="InterPro" id="IPR005467">
    <property type="entry name" value="His_kinase_dom"/>
</dbReference>
<name>A0A8J3R218_9ACTN</name>
<evidence type="ECO:0000256" key="1">
    <source>
        <dbReference type="ARBA" id="ARBA00000085"/>
    </source>
</evidence>
<keyword evidence="6" id="KW-0812">Transmembrane</keyword>
<dbReference type="InterPro" id="IPR003594">
    <property type="entry name" value="HATPase_dom"/>
</dbReference>
<dbReference type="SUPFAM" id="SSF47384">
    <property type="entry name" value="Homodimeric domain of signal transducing histidine kinase"/>
    <property type="match status" value="1"/>
</dbReference>
<dbReference type="InterPro" id="IPR036097">
    <property type="entry name" value="HisK_dim/P_sf"/>
</dbReference>
<dbReference type="InterPro" id="IPR050428">
    <property type="entry name" value="TCS_sensor_his_kinase"/>
</dbReference>
<dbReference type="RefSeq" id="WP_275413229.1">
    <property type="nucleotide sequence ID" value="NZ_BONZ01000137.1"/>
</dbReference>
<keyword evidence="5" id="KW-0808">Transferase</keyword>
<organism evidence="13 14">
    <name type="scientific">Rugosimonospora africana</name>
    <dbReference type="NCBI Taxonomy" id="556532"/>
    <lineage>
        <taxon>Bacteria</taxon>
        <taxon>Bacillati</taxon>
        <taxon>Actinomycetota</taxon>
        <taxon>Actinomycetes</taxon>
        <taxon>Micromonosporales</taxon>
        <taxon>Micromonosporaceae</taxon>
        <taxon>Rugosimonospora</taxon>
    </lineage>
</organism>
<dbReference type="Pfam" id="PF00672">
    <property type="entry name" value="HAMP"/>
    <property type="match status" value="1"/>
</dbReference>
<comment type="catalytic activity">
    <reaction evidence="1">
        <text>ATP + protein L-histidine = ADP + protein N-phospho-L-histidine.</text>
        <dbReference type="EC" id="2.7.13.3"/>
    </reaction>
</comment>
<comment type="subcellular location">
    <subcellularLocation>
        <location evidence="2">Cell membrane</location>
    </subcellularLocation>
</comment>
<evidence type="ECO:0000259" key="12">
    <source>
        <dbReference type="PROSITE" id="PS50885"/>
    </source>
</evidence>
<evidence type="ECO:0000256" key="3">
    <source>
        <dbReference type="ARBA" id="ARBA00012438"/>
    </source>
</evidence>
<dbReference type="PRINTS" id="PR00344">
    <property type="entry name" value="BCTRLSENSOR"/>
</dbReference>
<dbReference type="PROSITE" id="PS50109">
    <property type="entry name" value="HIS_KIN"/>
    <property type="match status" value="1"/>
</dbReference>
<keyword evidence="10" id="KW-0472">Membrane</keyword>
<evidence type="ECO:0000259" key="11">
    <source>
        <dbReference type="PROSITE" id="PS50109"/>
    </source>
</evidence>
<dbReference type="InterPro" id="IPR004358">
    <property type="entry name" value="Sig_transdc_His_kin-like_C"/>
</dbReference>
<evidence type="ECO:0000256" key="2">
    <source>
        <dbReference type="ARBA" id="ARBA00004236"/>
    </source>
</evidence>
<dbReference type="SUPFAM" id="SSF55874">
    <property type="entry name" value="ATPase domain of HSP90 chaperone/DNA topoisomerase II/histidine kinase"/>
    <property type="match status" value="1"/>
</dbReference>
<dbReference type="Gene3D" id="1.10.287.130">
    <property type="match status" value="1"/>
</dbReference>
<accession>A0A8J3R218</accession>
<dbReference type="SMART" id="SM00388">
    <property type="entry name" value="HisKA"/>
    <property type="match status" value="1"/>
</dbReference>
<keyword evidence="4" id="KW-0597">Phosphoprotein</keyword>
<evidence type="ECO:0000256" key="10">
    <source>
        <dbReference type="ARBA" id="ARBA00023136"/>
    </source>
</evidence>
<feature type="domain" description="Histidine kinase" evidence="11">
    <location>
        <begin position="82"/>
        <end position="277"/>
    </location>
</feature>
<dbReference type="InterPro" id="IPR003661">
    <property type="entry name" value="HisK_dim/P_dom"/>
</dbReference>
<dbReference type="EMBL" id="BONZ01000137">
    <property type="protein sequence ID" value="GIH21540.1"/>
    <property type="molecule type" value="Genomic_DNA"/>
</dbReference>
<evidence type="ECO:0000256" key="6">
    <source>
        <dbReference type="ARBA" id="ARBA00022692"/>
    </source>
</evidence>
<evidence type="ECO:0000256" key="5">
    <source>
        <dbReference type="ARBA" id="ARBA00022679"/>
    </source>
</evidence>
<dbReference type="Pfam" id="PF00512">
    <property type="entry name" value="HisKA"/>
    <property type="match status" value="1"/>
</dbReference>
<dbReference type="GO" id="GO:0005886">
    <property type="term" value="C:plasma membrane"/>
    <property type="evidence" value="ECO:0007669"/>
    <property type="project" value="UniProtKB-SubCell"/>
</dbReference>
<evidence type="ECO:0000256" key="8">
    <source>
        <dbReference type="ARBA" id="ARBA00022989"/>
    </source>
</evidence>
<evidence type="ECO:0000256" key="9">
    <source>
        <dbReference type="ARBA" id="ARBA00023012"/>
    </source>
</evidence>
<keyword evidence="8" id="KW-1133">Transmembrane helix</keyword>
<dbReference type="AlphaFoldDB" id="A0A8J3R218"/>
<evidence type="ECO:0000256" key="4">
    <source>
        <dbReference type="ARBA" id="ARBA00022553"/>
    </source>
</evidence>
<reference evidence="13" key="1">
    <citation type="submission" date="2021-01" db="EMBL/GenBank/DDBJ databases">
        <title>Whole genome shotgun sequence of Rugosimonospora africana NBRC 104875.</title>
        <authorList>
            <person name="Komaki H."/>
            <person name="Tamura T."/>
        </authorList>
    </citation>
    <scope>NUCLEOTIDE SEQUENCE</scope>
    <source>
        <strain evidence="13">NBRC 104875</strain>
    </source>
</reference>
<evidence type="ECO:0000256" key="7">
    <source>
        <dbReference type="ARBA" id="ARBA00022777"/>
    </source>
</evidence>
<evidence type="ECO:0000313" key="13">
    <source>
        <dbReference type="EMBL" id="GIH21540.1"/>
    </source>
</evidence>
<dbReference type="Pfam" id="PF02518">
    <property type="entry name" value="HATPase_c"/>
    <property type="match status" value="1"/>
</dbReference>
<keyword evidence="9" id="KW-0902">Two-component regulatory system</keyword>
<comment type="caution">
    <text evidence="13">The sequence shown here is derived from an EMBL/GenBank/DDBJ whole genome shotgun (WGS) entry which is preliminary data.</text>
</comment>
<keyword evidence="7" id="KW-0418">Kinase</keyword>
<dbReference type="CDD" id="cd06225">
    <property type="entry name" value="HAMP"/>
    <property type="match status" value="1"/>
</dbReference>
<dbReference type="InterPro" id="IPR003660">
    <property type="entry name" value="HAMP_dom"/>
</dbReference>
<dbReference type="PROSITE" id="PS50885">
    <property type="entry name" value="HAMP"/>
    <property type="match status" value="1"/>
</dbReference>
<dbReference type="PANTHER" id="PTHR45436:SF5">
    <property type="entry name" value="SENSOR HISTIDINE KINASE TRCS"/>
    <property type="match status" value="1"/>
</dbReference>
<feature type="domain" description="HAMP" evidence="12">
    <location>
        <begin position="21"/>
        <end position="74"/>
    </location>
</feature>
<dbReference type="SMART" id="SM00304">
    <property type="entry name" value="HAMP"/>
    <property type="match status" value="1"/>
</dbReference>
<dbReference type="GO" id="GO:0000155">
    <property type="term" value="F:phosphorelay sensor kinase activity"/>
    <property type="evidence" value="ECO:0007669"/>
    <property type="project" value="InterPro"/>
</dbReference>
<dbReference type="Gene3D" id="6.10.340.10">
    <property type="match status" value="1"/>
</dbReference>
<protein>
    <recommendedName>
        <fullName evidence="3">histidine kinase</fullName>
        <ecNumber evidence="3">2.7.13.3</ecNumber>
    </recommendedName>
</protein>
<dbReference type="CDD" id="cd00082">
    <property type="entry name" value="HisKA"/>
    <property type="match status" value="1"/>
</dbReference>
<dbReference type="PANTHER" id="PTHR45436">
    <property type="entry name" value="SENSOR HISTIDINE KINASE YKOH"/>
    <property type="match status" value="1"/>
</dbReference>
<dbReference type="EC" id="2.7.13.3" evidence="3"/>
<dbReference type="Proteomes" id="UP000642748">
    <property type="component" value="Unassembled WGS sequence"/>
</dbReference>
<evidence type="ECO:0000313" key="14">
    <source>
        <dbReference type="Proteomes" id="UP000642748"/>
    </source>
</evidence>
<sequence>MSPVPRPRPPRCTALGWFVAGRMLRSLHTIATTVQHISATNLHRRLAIGGPDDELKELGDTFDSLRGRLEASFRPQRQFVANASHELRTPVARQRTLIQIALADPEATAASLRTAHERVLTTNQQQEQLIEALLTLARSHAGLDRREPFDLARLTDHVLLAHETEAARRGVQLATTLDPAPTAGDPRIAERLVTNLMDNALRYNADAGRIEVTTATDAGYAKLTVTNTGRPIPASEVGRLFQPFRRLGPNRTRRDGGLGLGLSIVHAIATAHDAAVTAHPRRTAASRSPSSSRWGAGRVTMCALTTRRRGGNRNEWR</sequence>
<dbReference type="InterPro" id="IPR036890">
    <property type="entry name" value="HATPase_C_sf"/>
</dbReference>
<gene>
    <name evidence="13" type="ORF">Raf01_97120</name>
</gene>